<feature type="compositionally biased region" description="Gly residues" evidence="1">
    <location>
        <begin position="193"/>
        <end position="202"/>
    </location>
</feature>
<dbReference type="PANTHER" id="PTHR34222:SF99">
    <property type="entry name" value="PROTEIN, PUTATIVE-RELATED"/>
    <property type="match status" value="1"/>
</dbReference>
<feature type="region of interest" description="Disordered" evidence="1">
    <location>
        <begin position="294"/>
        <end position="317"/>
    </location>
</feature>
<evidence type="ECO:0000313" key="4">
    <source>
        <dbReference type="Proteomes" id="UP001603857"/>
    </source>
</evidence>
<accession>A0ABD1MKI1</accession>
<dbReference type="InterPro" id="IPR005162">
    <property type="entry name" value="Retrotrans_gag_dom"/>
</dbReference>
<gene>
    <name evidence="3" type="ORF">Fmac_010767</name>
</gene>
<dbReference type="EMBL" id="JBGMDY010000004">
    <property type="protein sequence ID" value="KAL2336321.1"/>
    <property type="molecule type" value="Genomic_DNA"/>
</dbReference>
<reference evidence="3 4" key="1">
    <citation type="submission" date="2024-08" db="EMBL/GenBank/DDBJ databases">
        <title>Insights into the chromosomal genome structure of Flemingia macrophylla.</title>
        <authorList>
            <person name="Ding Y."/>
            <person name="Zhao Y."/>
            <person name="Bi W."/>
            <person name="Wu M."/>
            <person name="Zhao G."/>
            <person name="Gong Y."/>
            <person name="Li W."/>
            <person name="Zhang P."/>
        </authorList>
    </citation>
    <scope>NUCLEOTIDE SEQUENCE [LARGE SCALE GENOMIC DNA]</scope>
    <source>
        <strain evidence="3">DYQJB</strain>
        <tissue evidence="3">Leaf</tissue>
    </source>
</reference>
<evidence type="ECO:0000256" key="1">
    <source>
        <dbReference type="SAM" id="MobiDB-lite"/>
    </source>
</evidence>
<feature type="domain" description="Retrotransposon gag" evidence="2">
    <location>
        <begin position="36"/>
        <end position="135"/>
    </location>
</feature>
<organism evidence="3 4">
    <name type="scientific">Flemingia macrophylla</name>
    <dbReference type="NCBI Taxonomy" id="520843"/>
    <lineage>
        <taxon>Eukaryota</taxon>
        <taxon>Viridiplantae</taxon>
        <taxon>Streptophyta</taxon>
        <taxon>Embryophyta</taxon>
        <taxon>Tracheophyta</taxon>
        <taxon>Spermatophyta</taxon>
        <taxon>Magnoliopsida</taxon>
        <taxon>eudicotyledons</taxon>
        <taxon>Gunneridae</taxon>
        <taxon>Pentapetalae</taxon>
        <taxon>rosids</taxon>
        <taxon>fabids</taxon>
        <taxon>Fabales</taxon>
        <taxon>Fabaceae</taxon>
        <taxon>Papilionoideae</taxon>
        <taxon>50 kb inversion clade</taxon>
        <taxon>NPAAA clade</taxon>
        <taxon>indigoferoid/millettioid clade</taxon>
        <taxon>Phaseoleae</taxon>
        <taxon>Flemingia</taxon>
    </lineage>
</organism>
<dbReference type="AlphaFoldDB" id="A0ABD1MKI1"/>
<keyword evidence="4" id="KW-1185">Reference proteome</keyword>
<protein>
    <recommendedName>
        <fullName evidence="2">Retrotransposon gag domain-containing protein</fullName>
    </recommendedName>
</protein>
<proteinExistence type="predicted"/>
<sequence length="361" mass="40500">MTKNKMGFLNGSISTPASKDPIYSPWERCNTLLMSWLLNSLSPSISQSVIFLEKAVDIWNDIKERFSQSDLLRIAELQEEIYAFKQNNLPVSEYFTCLKSIWEKLDNYCPFPDCTCFTKDYHSQDFIIRFLKGLDERFAIVRSQVLLMDPLPSVNRVFSMVIQHEHQQLHPSPPADEPNLFANATFNKSRSGHPGGPGGSDGPNGTRNSLSTKQCSYCHRRSLTVDVCYSMHGYLVGHPRYPRRPCFNHRTDVGNGIAAAASVTPSENKVLPSSGLHFSKVQIQHLLNLLQSNQTDSDHTSQPNSVNMSLTGPHPASSSGFGSNMGIKFVSSLINSHALSFFTSHTIPWIIDFRGYRSYCV</sequence>
<comment type="caution">
    <text evidence="3">The sequence shown here is derived from an EMBL/GenBank/DDBJ whole genome shotgun (WGS) entry which is preliminary data.</text>
</comment>
<evidence type="ECO:0000259" key="2">
    <source>
        <dbReference type="Pfam" id="PF03732"/>
    </source>
</evidence>
<name>A0ABD1MKI1_9FABA</name>
<feature type="region of interest" description="Disordered" evidence="1">
    <location>
        <begin position="168"/>
        <end position="208"/>
    </location>
</feature>
<evidence type="ECO:0000313" key="3">
    <source>
        <dbReference type="EMBL" id="KAL2336321.1"/>
    </source>
</evidence>
<dbReference type="Pfam" id="PF03732">
    <property type="entry name" value="Retrotrans_gag"/>
    <property type="match status" value="1"/>
</dbReference>
<dbReference type="PANTHER" id="PTHR34222">
    <property type="entry name" value="GAG_PRE-INTEGRS DOMAIN-CONTAINING PROTEIN"/>
    <property type="match status" value="1"/>
</dbReference>
<dbReference type="Proteomes" id="UP001603857">
    <property type="component" value="Unassembled WGS sequence"/>
</dbReference>